<keyword evidence="5 7" id="KW-1133">Transmembrane helix</keyword>
<evidence type="ECO:0000256" key="6">
    <source>
        <dbReference type="ARBA" id="ARBA00023136"/>
    </source>
</evidence>
<evidence type="ECO:0000256" key="2">
    <source>
        <dbReference type="ARBA" id="ARBA00006448"/>
    </source>
</evidence>
<keyword evidence="6 7" id="KW-0472">Membrane</keyword>
<evidence type="ECO:0000313" key="9">
    <source>
        <dbReference type="EMBL" id="MBC5833414.1"/>
    </source>
</evidence>
<protein>
    <submittedName>
        <fullName evidence="9">DUF421 domain-containing protein</fullName>
    </submittedName>
</protein>
<dbReference type="PANTHER" id="PTHR34582:SF6">
    <property type="entry name" value="UPF0702 TRANSMEMBRANE PROTEIN YCAP"/>
    <property type="match status" value="1"/>
</dbReference>
<evidence type="ECO:0000313" key="10">
    <source>
        <dbReference type="Proteomes" id="UP000605990"/>
    </source>
</evidence>
<dbReference type="EMBL" id="JACRUN010000001">
    <property type="protein sequence ID" value="MBC5833414.1"/>
    <property type="molecule type" value="Genomic_DNA"/>
</dbReference>
<feature type="transmembrane region" description="Helical" evidence="7">
    <location>
        <begin position="7"/>
        <end position="26"/>
    </location>
</feature>
<gene>
    <name evidence="9" type="ORF">H8R27_00810</name>
</gene>
<reference evidence="9 10" key="1">
    <citation type="submission" date="2020-08" db="EMBL/GenBank/DDBJ databases">
        <title>Description of novel Flavobacterium F-408 isolate.</title>
        <authorList>
            <person name="Saticioglu I.B."/>
            <person name="Duman M."/>
            <person name="Altun S."/>
        </authorList>
    </citation>
    <scope>NUCLEOTIDE SEQUENCE [LARGE SCALE GENOMIC DNA]</scope>
    <source>
        <strain evidence="9 10">F-408</strain>
    </source>
</reference>
<evidence type="ECO:0000256" key="4">
    <source>
        <dbReference type="ARBA" id="ARBA00022692"/>
    </source>
</evidence>
<proteinExistence type="inferred from homology"/>
<organism evidence="9 10">
    <name type="scientific">Flavobacterium bernardetii</name>
    <dbReference type="NCBI Taxonomy" id="2813823"/>
    <lineage>
        <taxon>Bacteria</taxon>
        <taxon>Pseudomonadati</taxon>
        <taxon>Bacteroidota</taxon>
        <taxon>Flavobacteriia</taxon>
        <taxon>Flavobacteriales</taxon>
        <taxon>Flavobacteriaceae</taxon>
        <taxon>Flavobacterium</taxon>
    </lineage>
</organism>
<feature type="transmembrane region" description="Helical" evidence="7">
    <location>
        <begin position="57"/>
        <end position="76"/>
    </location>
</feature>
<dbReference type="Pfam" id="PF04239">
    <property type="entry name" value="DUF421"/>
    <property type="match status" value="1"/>
</dbReference>
<dbReference type="Gene3D" id="3.30.240.20">
    <property type="entry name" value="bsu07140 like domains"/>
    <property type="match status" value="1"/>
</dbReference>
<dbReference type="PANTHER" id="PTHR34582">
    <property type="entry name" value="UPF0702 TRANSMEMBRANE PROTEIN YCAP"/>
    <property type="match status" value="1"/>
</dbReference>
<sequence>MNPYIDIVIRSICVYFFMVIALRIFGKKELSQLNASDIVLILLISNAVQNAMVGSDISLEGGIIAAFSLFLVNFIFKKTVNRSAFLSQLVQSKPEILIHDGIIDFKALSRLDITSDELDEVIREHGLENYKHVKLAMFEINGSISVISGNDNLIQTKHKRIHKSLS</sequence>
<keyword evidence="3" id="KW-1003">Cell membrane</keyword>
<evidence type="ECO:0000256" key="1">
    <source>
        <dbReference type="ARBA" id="ARBA00004651"/>
    </source>
</evidence>
<dbReference type="RefSeq" id="WP_166124667.1">
    <property type="nucleotide sequence ID" value="NZ_JAANOQ010000001.1"/>
</dbReference>
<comment type="caution">
    <text evidence="9">The sequence shown here is derived from an EMBL/GenBank/DDBJ whole genome shotgun (WGS) entry which is preliminary data.</text>
</comment>
<name>A0ABR7IUG3_9FLAO</name>
<evidence type="ECO:0000259" key="8">
    <source>
        <dbReference type="Pfam" id="PF04239"/>
    </source>
</evidence>
<comment type="subcellular location">
    <subcellularLocation>
        <location evidence="1">Cell membrane</location>
        <topology evidence="1">Multi-pass membrane protein</topology>
    </subcellularLocation>
</comment>
<dbReference type="InterPro" id="IPR007353">
    <property type="entry name" value="DUF421"/>
</dbReference>
<dbReference type="InterPro" id="IPR023090">
    <property type="entry name" value="UPF0702_alpha/beta_dom_sf"/>
</dbReference>
<accession>A0ABR7IUG3</accession>
<dbReference type="Proteomes" id="UP000605990">
    <property type="component" value="Unassembled WGS sequence"/>
</dbReference>
<comment type="similarity">
    <text evidence="2">Belongs to the UPF0702 family.</text>
</comment>
<keyword evidence="10" id="KW-1185">Reference proteome</keyword>
<evidence type="ECO:0000256" key="5">
    <source>
        <dbReference type="ARBA" id="ARBA00022989"/>
    </source>
</evidence>
<evidence type="ECO:0000256" key="3">
    <source>
        <dbReference type="ARBA" id="ARBA00022475"/>
    </source>
</evidence>
<feature type="domain" description="YetF C-terminal" evidence="8">
    <location>
        <begin position="82"/>
        <end position="151"/>
    </location>
</feature>
<keyword evidence="4 7" id="KW-0812">Transmembrane</keyword>
<evidence type="ECO:0000256" key="7">
    <source>
        <dbReference type="SAM" id="Phobius"/>
    </source>
</evidence>